<dbReference type="EMBL" id="JBHUFD010000019">
    <property type="protein sequence ID" value="MFD1875546.1"/>
    <property type="molecule type" value="Genomic_DNA"/>
</dbReference>
<sequence>MTARTLSPTEVEEAERILARCSQQGRMSWYWYKMKYFKDSSLQSFPDAIHPLSFYMRQYKGLNTADGQRVVWINAFPKAHSVPYNWKVMEVEVEDGGKAYFNIYVNLDTKQCFNFLRNSIGG</sequence>
<protein>
    <submittedName>
        <fullName evidence="1">Uncharacterized protein</fullName>
    </submittedName>
</protein>
<dbReference type="Proteomes" id="UP001597197">
    <property type="component" value="Unassembled WGS sequence"/>
</dbReference>
<evidence type="ECO:0000313" key="2">
    <source>
        <dbReference type="Proteomes" id="UP001597197"/>
    </source>
</evidence>
<reference evidence="2" key="1">
    <citation type="journal article" date="2019" name="Int. J. Syst. Evol. Microbiol.">
        <title>The Global Catalogue of Microorganisms (GCM) 10K type strain sequencing project: providing services to taxonomists for standard genome sequencing and annotation.</title>
        <authorList>
            <consortium name="The Broad Institute Genomics Platform"/>
            <consortium name="The Broad Institute Genome Sequencing Center for Infectious Disease"/>
            <person name="Wu L."/>
            <person name="Ma J."/>
        </authorList>
    </citation>
    <scope>NUCLEOTIDE SEQUENCE [LARGE SCALE GENOMIC DNA]</scope>
    <source>
        <strain evidence="2">CGMCC 1.15795</strain>
    </source>
</reference>
<evidence type="ECO:0000313" key="1">
    <source>
        <dbReference type="EMBL" id="MFD1875546.1"/>
    </source>
</evidence>
<comment type="caution">
    <text evidence="1">The sequence shown here is derived from an EMBL/GenBank/DDBJ whole genome shotgun (WGS) entry which is preliminary data.</text>
</comment>
<organism evidence="1 2">
    <name type="scientific">Hymenobacter bucti</name>
    <dbReference type="NCBI Taxonomy" id="1844114"/>
    <lineage>
        <taxon>Bacteria</taxon>
        <taxon>Pseudomonadati</taxon>
        <taxon>Bacteroidota</taxon>
        <taxon>Cytophagia</taxon>
        <taxon>Cytophagales</taxon>
        <taxon>Hymenobacteraceae</taxon>
        <taxon>Hymenobacter</taxon>
    </lineage>
</organism>
<proteinExistence type="predicted"/>
<keyword evidence="2" id="KW-1185">Reference proteome</keyword>
<name>A0ABW4R2H8_9BACT</name>
<dbReference type="RefSeq" id="WP_382318367.1">
    <property type="nucleotide sequence ID" value="NZ_JBHUFD010000019.1"/>
</dbReference>
<gene>
    <name evidence="1" type="ORF">ACFSDX_24145</name>
</gene>
<accession>A0ABW4R2H8</accession>